<dbReference type="EMBL" id="KQ090081">
    <property type="protein sequence ID" value="KMT13070.1"/>
    <property type="molecule type" value="Genomic_DNA"/>
</dbReference>
<evidence type="ECO:0000313" key="1">
    <source>
        <dbReference type="EMBL" id="KMT13070.1"/>
    </source>
</evidence>
<proteinExistence type="predicted"/>
<accession>A0A0J8CH86</accession>
<name>A0A0J8CH86_BETVV</name>
<protein>
    <submittedName>
        <fullName evidence="1">Uncharacterized protein</fullName>
    </submittedName>
</protein>
<dbReference type="Proteomes" id="UP000035740">
    <property type="component" value="Chromosome 4"/>
</dbReference>
<evidence type="ECO:0000313" key="2">
    <source>
        <dbReference type="Proteomes" id="UP000035740"/>
    </source>
</evidence>
<keyword evidence="2" id="KW-1185">Reference proteome</keyword>
<organism evidence="1 2">
    <name type="scientific">Beta vulgaris subsp. vulgaris</name>
    <name type="common">Beet</name>
    <dbReference type="NCBI Taxonomy" id="3555"/>
    <lineage>
        <taxon>Eukaryota</taxon>
        <taxon>Viridiplantae</taxon>
        <taxon>Streptophyta</taxon>
        <taxon>Embryophyta</taxon>
        <taxon>Tracheophyta</taxon>
        <taxon>Spermatophyta</taxon>
        <taxon>Magnoliopsida</taxon>
        <taxon>eudicotyledons</taxon>
        <taxon>Gunneridae</taxon>
        <taxon>Pentapetalae</taxon>
        <taxon>Caryophyllales</taxon>
        <taxon>Chenopodiaceae</taxon>
        <taxon>Betoideae</taxon>
        <taxon>Beta</taxon>
    </lineage>
</organism>
<dbReference type="AlphaFoldDB" id="A0A0J8CH86"/>
<dbReference type="Gramene" id="KMT13070">
    <property type="protein sequence ID" value="KMT13070"/>
    <property type="gene ID" value="BVRB_4g087080"/>
</dbReference>
<gene>
    <name evidence="1" type="ORF">BVRB_4g087080</name>
</gene>
<dbReference type="ExpressionAtlas" id="A0A0J8CH86">
    <property type="expression patterns" value="differential"/>
</dbReference>
<sequence length="35" mass="4051">MYLMSQTIFLKLKISRVRTLPRGKTSICSCISTHH</sequence>
<reference evidence="1 2" key="1">
    <citation type="journal article" date="2014" name="Nature">
        <title>The genome of the recently domesticated crop plant sugar beet (Beta vulgaris).</title>
        <authorList>
            <person name="Dohm J.C."/>
            <person name="Minoche A.E."/>
            <person name="Holtgrawe D."/>
            <person name="Capella-Gutierrez S."/>
            <person name="Zakrzewski F."/>
            <person name="Tafer H."/>
            <person name="Rupp O."/>
            <person name="Sorensen T.R."/>
            <person name="Stracke R."/>
            <person name="Reinhardt R."/>
            <person name="Goesmann A."/>
            <person name="Kraft T."/>
            <person name="Schulz B."/>
            <person name="Stadler P.F."/>
            <person name="Schmidt T."/>
            <person name="Gabaldon T."/>
            <person name="Lehrach H."/>
            <person name="Weisshaar B."/>
            <person name="Himmelbauer H."/>
        </authorList>
    </citation>
    <scope>NUCLEOTIDE SEQUENCE [LARGE SCALE GENOMIC DNA]</scope>
    <source>
        <tissue evidence="1">Taproot</tissue>
    </source>
</reference>